<evidence type="ECO:0000256" key="1">
    <source>
        <dbReference type="SAM" id="MobiDB-lite"/>
    </source>
</evidence>
<feature type="chain" id="PRO_5047302786" evidence="2">
    <location>
        <begin position="28"/>
        <end position="170"/>
    </location>
</feature>
<evidence type="ECO:0000313" key="5">
    <source>
        <dbReference type="Proteomes" id="UP001595530"/>
    </source>
</evidence>
<keyword evidence="5" id="KW-1185">Reference proteome</keyword>
<feature type="domain" description="DUF4124" evidence="3">
    <location>
        <begin position="15"/>
        <end position="64"/>
    </location>
</feature>
<dbReference type="Proteomes" id="UP001595530">
    <property type="component" value="Unassembled WGS sequence"/>
</dbReference>
<keyword evidence="2" id="KW-0732">Signal</keyword>
<evidence type="ECO:0000256" key="2">
    <source>
        <dbReference type="SAM" id="SignalP"/>
    </source>
</evidence>
<proteinExistence type="predicted"/>
<evidence type="ECO:0000259" key="3">
    <source>
        <dbReference type="Pfam" id="PF13511"/>
    </source>
</evidence>
<feature type="signal peptide" evidence="2">
    <location>
        <begin position="1"/>
        <end position="27"/>
    </location>
</feature>
<feature type="region of interest" description="Disordered" evidence="1">
    <location>
        <begin position="42"/>
        <end position="85"/>
    </location>
</feature>
<reference evidence="5" key="1">
    <citation type="journal article" date="2019" name="Int. J. Syst. Evol. Microbiol.">
        <title>The Global Catalogue of Microorganisms (GCM) 10K type strain sequencing project: providing services to taxonomists for standard genome sequencing and annotation.</title>
        <authorList>
            <consortium name="The Broad Institute Genomics Platform"/>
            <consortium name="The Broad Institute Genome Sequencing Center for Infectious Disease"/>
            <person name="Wu L."/>
            <person name="Ma J."/>
        </authorList>
    </citation>
    <scope>NUCLEOTIDE SEQUENCE [LARGE SCALE GENOMIC DNA]</scope>
    <source>
        <strain evidence="5">KCTC 42986</strain>
    </source>
</reference>
<dbReference type="RefSeq" id="WP_390331705.1">
    <property type="nucleotide sequence ID" value="NZ_JBHRTP010000038.1"/>
</dbReference>
<dbReference type="Pfam" id="PF13511">
    <property type="entry name" value="DUF4124"/>
    <property type="match status" value="1"/>
</dbReference>
<protein>
    <submittedName>
        <fullName evidence="4">DUF4124 domain-containing protein</fullName>
    </submittedName>
</protein>
<accession>A0ABV7F4A4</accession>
<sequence length="170" mass="18151">MKQVLLKKTAMAATALLALSLASVALAQYVWLDDKGVKQYSDVPPPASVPGKRILKAPGLSSRPAYSTGGAAATGEDNGAANAAPNIAEKNADFMKRKIEQADKDKKTAAEAKDKADKAKNCERARDYQQALDSGVRIGQVDQNGERIAMTDELRAKESQGNKQYLVACK</sequence>
<dbReference type="InterPro" id="IPR025392">
    <property type="entry name" value="DUF4124"/>
</dbReference>
<evidence type="ECO:0000313" key="4">
    <source>
        <dbReference type="EMBL" id="MFC3108835.1"/>
    </source>
</evidence>
<organism evidence="4 5">
    <name type="scientific">Undibacterium arcticum</name>
    <dbReference type="NCBI Taxonomy" id="1762892"/>
    <lineage>
        <taxon>Bacteria</taxon>
        <taxon>Pseudomonadati</taxon>
        <taxon>Pseudomonadota</taxon>
        <taxon>Betaproteobacteria</taxon>
        <taxon>Burkholderiales</taxon>
        <taxon>Oxalobacteraceae</taxon>
        <taxon>Undibacterium</taxon>
    </lineage>
</organism>
<comment type="caution">
    <text evidence="4">The sequence shown here is derived from an EMBL/GenBank/DDBJ whole genome shotgun (WGS) entry which is preliminary data.</text>
</comment>
<name>A0ABV7F4A4_9BURK</name>
<gene>
    <name evidence="4" type="ORF">ACFOFO_12840</name>
</gene>
<dbReference type="EMBL" id="JBHRTP010000038">
    <property type="protein sequence ID" value="MFC3108835.1"/>
    <property type="molecule type" value="Genomic_DNA"/>
</dbReference>
<feature type="region of interest" description="Disordered" evidence="1">
    <location>
        <begin position="102"/>
        <end position="122"/>
    </location>
</feature>